<evidence type="ECO:0000313" key="2">
    <source>
        <dbReference type="EMBL" id="MBO0348868.1"/>
    </source>
</evidence>
<dbReference type="Pfam" id="PF13472">
    <property type="entry name" value="Lipase_GDSL_2"/>
    <property type="match status" value="1"/>
</dbReference>
<reference evidence="2 3" key="1">
    <citation type="submission" date="2021-03" db="EMBL/GenBank/DDBJ databases">
        <title>Metabolic Capacity of the Antarctic Cyanobacterium Phormidium pseudopriestleyi that Sustains Oxygenic Photosynthesis in the Presence of Hydrogen Sulfide.</title>
        <authorList>
            <person name="Lumian J.E."/>
            <person name="Jungblut A.D."/>
            <person name="Dillon M.L."/>
            <person name="Hawes I."/>
            <person name="Doran P.T."/>
            <person name="Mackey T.J."/>
            <person name="Dick G.J."/>
            <person name="Grettenberger C.L."/>
            <person name="Sumner D.Y."/>
        </authorList>
    </citation>
    <scope>NUCLEOTIDE SEQUENCE [LARGE SCALE GENOMIC DNA]</scope>
    <source>
        <strain evidence="2 3">FRX01</strain>
    </source>
</reference>
<dbReference type="InterPro" id="IPR036514">
    <property type="entry name" value="SGNH_hydro_sf"/>
</dbReference>
<dbReference type="Gene3D" id="3.40.50.1110">
    <property type="entry name" value="SGNH hydrolase"/>
    <property type="match status" value="1"/>
</dbReference>
<dbReference type="SUPFAM" id="SSF52266">
    <property type="entry name" value="SGNH hydrolase"/>
    <property type="match status" value="1"/>
</dbReference>
<accession>A0ABS3FP89</accession>
<sequence length="310" mass="34783">MKMIGIAIAIIIGLFIAVEVALRLLFGFGNPPLYIPDKNIGYLLAPNQKLRRFGNRIEINQYSMRSVAVTPTSDTPRVLLLGDSVANGGWWTDQAQTISALMQQQLTERLQGNSAQIEVLNASANSWGPRNERAYLEKFGTFGAKAVVLLINTDDLFATQPSSIQVGGDRNYPDKKPPLAWVEIVRRYLLPAPTVPKLPEEKGDRIGFNLEAIHQIQQIVTENQGQFLLAITPLLREIGEPGPRDYEIKAHQRLQEFTQQHQIPYLDFLNSFNTVENPASLYRDHIHLSPKGNELVTRQITEALAPMMSF</sequence>
<keyword evidence="2" id="KW-0378">Hydrolase</keyword>
<proteinExistence type="predicted"/>
<comment type="caution">
    <text evidence="2">The sequence shown here is derived from an EMBL/GenBank/DDBJ whole genome shotgun (WGS) entry which is preliminary data.</text>
</comment>
<feature type="domain" description="SGNH hydrolase-type esterase" evidence="1">
    <location>
        <begin position="80"/>
        <end position="295"/>
    </location>
</feature>
<dbReference type="Proteomes" id="UP000664844">
    <property type="component" value="Unassembled WGS sequence"/>
</dbReference>
<gene>
    <name evidence="2" type="ORF">J0895_07095</name>
</gene>
<evidence type="ECO:0000259" key="1">
    <source>
        <dbReference type="Pfam" id="PF13472"/>
    </source>
</evidence>
<protein>
    <submittedName>
        <fullName evidence="2">SGNH/GDSL hydrolase family protein</fullName>
    </submittedName>
</protein>
<dbReference type="RefSeq" id="WP_207087410.1">
    <property type="nucleotide sequence ID" value="NZ_JAFLQW010000195.1"/>
</dbReference>
<dbReference type="GO" id="GO:0016787">
    <property type="term" value="F:hydrolase activity"/>
    <property type="evidence" value="ECO:0007669"/>
    <property type="project" value="UniProtKB-KW"/>
</dbReference>
<dbReference type="EMBL" id="JAFLQW010000195">
    <property type="protein sequence ID" value="MBO0348868.1"/>
    <property type="molecule type" value="Genomic_DNA"/>
</dbReference>
<name>A0ABS3FP89_9CYAN</name>
<keyword evidence="3" id="KW-1185">Reference proteome</keyword>
<organism evidence="2 3">
    <name type="scientific">Phormidium pseudopriestleyi FRX01</name>
    <dbReference type="NCBI Taxonomy" id="1759528"/>
    <lineage>
        <taxon>Bacteria</taxon>
        <taxon>Bacillati</taxon>
        <taxon>Cyanobacteriota</taxon>
        <taxon>Cyanophyceae</taxon>
        <taxon>Oscillatoriophycideae</taxon>
        <taxon>Oscillatoriales</taxon>
        <taxon>Oscillatoriaceae</taxon>
        <taxon>Phormidium</taxon>
    </lineage>
</organism>
<evidence type="ECO:0000313" key="3">
    <source>
        <dbReference type="Proteomes" id="UP000664844"/>
    </source>
</evidence>
<dbReference type="InterPro" id="IPR013830">
    <property type="entry name" value="SGNH_hydro"/>
</dbReference>
<dbReference type="CDD" id="cd00229">
    <property type="entry name" value="SGNH_hydrolase"/>
    <property type="match status" value="1"/>
</dbReference>